<dbReference type="Gene3D" id="3.40.640.10">
    <property type="entry name" value="Type I PLP-dependent aspartate aminotransferase-like (Major domain)"/>
    <property type="match status" value="1"/>
</dbReference>
<dbReference type="InterPro" id="IPR015424">
    <property type="entry name" value="PyrdxlP-dep_Trfase"/>
</dbReference>
<comment type="cofactor">
    <cofactor evidence="1">
        <name>pyridoxal 5'-phosphate</name>
        <dbReference type="ChEBI" id="CHEBI:597326"/>
    </cofactor>
</comment>
<comment type="caution">
    <text evidence="6">The sequence shown here is derived from an EMBL/GenBank/DDBJ whole genome shotgun (WGS) entry which is preliminary data.</text>
</comment>
<dbReference type="Gene3D" id="3.90.1150.10">
    <property type="entry name" value="Aspartate Aminotransferase, domain 1"/>
    <property type="match status" value="1"/>
</dbReference>
<keyword evidence="4" id="KW-0663">Pyridoxal phosphate</keyword>
<name>A0ABQ3V5J0_9CHLR</name>
<dbReference type="EMBL" id="BNJG01000004">
    <property type="protein sequence ID" value="GHO60144.1"/>
    <property type="molecule type" value="Genomic_DNA"/>
</dbReference>
<evidence type="ECO:0000256" key="4">
    <source>
        <dbReference type="ARBA" id="ARBA00022898"/>
    </source>
</evidence>
<evidence type="ECO:0000313" key="7">
    <source>
        <dbReference type="Proteomes" id="UP000654345"/>
    </source>
</evidence>
<keyword evidence="7" id="KW-1185">Reference proteome</keyword>
<reference evidence="6 7" key="1">
    <citation type="journal article" date="2021" name="Int. J. Syst. Evol. Microbiol.">
        <title>Reticulibacter mediterranei gen. nov., sp. nov., within the new family Reticulibacteraceae fam. nov., and Ktedonospora formicarum gen. nov., sp. nov., Ktedonobacter robiniae sp. nov., Dictyobacter formicarum sp. nov. and Dictyobacter arantiisoli sp. nov., belonging to the class Ktedonobacteria.</title>
        <authorList>
            <person name="Yabe S."/>
            <person name="Zheng Y."/>
            <person name="Wang C.M."/>
            <person name="Sakai Y."/>
            <person name="Abe K."/>
            <person name="Yokota A."/>
            <person name="Donadio S."/>
            <person name="Cavaletti L."/>
            <person name="Monciardini P."/>
        </authorList>
    </citation>
    <scope>NUCLEOTIDE SEQUENCE [LARGE SCALE GENOMIC DNA]</scope>
    <source>
        <strain evidence="6 7">SOSP1-30</strain>
    </source>
</reference>
<dbReference type="CDD" id="cd00609">
    <property type="entry name" value="AAT_like"/>
    <property type="match status" value="1"/>
</dbReference>
<dbReference type="GO" id="GO:0008483">
    <property type="term" value="F:transaminase activity"/>
    <property type="evidence" value="ECO:0007669"/>
    <property type="project" value="UniProtKB-KW"/>
</dbReference>
<evidence type="ECO:0000259" key="5">
    <source>
        <dbReference type="Pfam" id="PF00155"/>
    </source>
</evidence>
<dbReference type="InterPro" id="IPR004839">
    <property type="entry name" value="Aminotransferase_I/II_large"/>
</dbReference>
<evidence type="ECO:0000256" key="1">
    <source>
        <dbReference type="ARBA" id="ARBA00001933"/>
    </source>
</evidence>
<sequence length="403" mass="44623">MQGPTTTEKIALADWAQSIQQSTIQQLLAVATHPGHISFALGLPAAELFPIEGYTQATLQLLQARPNALQYGMPEGGLKRHIVKLMELRNVSCREEQVFLTAGAQQGISLIARLLLNAKGTVLMEETIYSGIVQAIEPLQPRILTVPSDPRTGMDVDAVVSFVEGGERPAFIYAISDGHNPLGVSLSLEKRQRLVALARRFQIPIVEDDPYGLLWYNDEQVQPSMKALDADWVFYLGSFSKILAPALRVGWLVVPEQLGFMLSALKEGSDINTASFAQRSIASYMDTGLLPDHLIALRKEYSLRRDTMVRAIQKHFPESARFHPVNNGMFLWVELPAKIDTERLLNTAIEEECVAFVPGSAFSMGSNSYASHCMRLNFSNCNAQRIEEGIARLGRVIARFLAD</sequence>
<dbReference type="RefSeq" id="WP_201376313.1">
    <property type="nucleotide sequence ID" value="NZ_BNJG01000004.1"/>
</dbReference>
<keyword evidence="3" id="KW-0808">Transferase</keyword>
<dbReference type="Proteomes" id="UP000654345">
    <property type="component" value="Unassembled WGS sequence"/>
</dbReference>
<protein>
    <submittedName>
        <fullName evidence="6">2-aminoadipate aminotransferase</fullName>
    </submittedName>
</protein>
<feature type="domain" description="Aminotransferase class I/classII large" evidence="5">
    <location>
        <begin position="55"/>
        <end position="393"/>
    </location>
</feature>
<dbReference type="PANTHER" id="PTHR42790">
    <property type="entry name" value="AMINOTRANSFERASE"/>
    <property type="match status" value="1"/>
</dbReference>
<dbReference type="PANTHER" id="PTHR42790:SF19">
    <property type="entry name" value="KYNURENINE_ALPHA-AMINOADIPATE AMINOTRANSFERASE, MITOCHONDRIAL"/>
    <property type="match status" value="1"/>
</dbReference>
<dbReference type="SUPFAM" id="SSF53383">
    <property type="entry name" value="PLP-dependent transferases"/>
    <property type="match status" value="1"/>
</dbReference>
<gene>
    <name evidence="6" type="primary">avtA</name>
    <name evidence="6" type="ORF">KSB_86190</name>
</gene>
<evidence type="ECO:0000313" key="6">
    <source>
        <dbReference type="EMBL" id="GHO60144.1"/>
    </source>
</evidence>
<dbReference type="Pfam" id="PF00155">
    <property type="entry name" value="Aminotran_1_2"/>
    <property type="match status" value="1"/>
</dbReference>
<dbReference type="InterPro" id="IPR015422">
    <property type="entry name" value="PyrdxlP-dep_Trfase_small"/>
</dbReference>
<keyword evidence="2 6" id="KW-0032">Aminotransferase</keyword>
<proteinExistence type="predicted"/>
<organism evidence="6 7">
    <name type="scientific">Ktedonobacter robiniae</name>
    <dbReference type="NCBI Taxonomy" id="2778365"/>
    <lineage>
        <taxon>Bacteria</taxon>
        <taxon>Bacillati</taxon>
        <taxon>Chloroflexota</taxon>
        <taxon>Ktedonobacteria</taxon>
        <taxon>Ktedonobacterales</taxon>
        <taxon>Ktedonobacteraceae</taxon>
        <taxon>Ktedonobacter</taxon>
    </lineage>
</organism>
<evidence type="ECO:0000256" key="2">
    <source>
        <dbReference type="ARBA" id="ARBA00022576"/>
    </source>
</evidence>
<accession>A0ABQ3V5J0</accession>
<dbReference type="InterPro" id="IPR050859">
    <property type="entry name" value="Class-I_PLP-dep_aminotransf"/>
</dbReference>
<dbReference type="InterPro" id="IPR015421">
    <property type="entry name" value="PyrdxlP-dep_Trfase_major"/>
</dbReference>
<evidence type="ECO:0000256" key="3">
    <source>
        <dbReference type="ARBA" id="ARBA00022679"/>
    </source>
</evidence>